<protein>
    <submittedName>
        <fullName evidence="1">Uncharacterized protein</fullName>
    </submittedName>
</protein>
<keyword evidence="2" id="KW-1185">Reference proteome</keyword>
<sequence>MDSDAFVFLDAIFKCRIMPRPHCCWRTALANIKESARKLEACTRKQRLQRPARKHQGNKPWNCELFANKQRGFDAVCVGEQLANCSRTVLSIVDPALEANAVRTSCYVTHLC</sequence>
<proteinExistence type="predicted"/>
<reference evidence="1" key="1">
    <citation type="submission" date="2021-10" db="EMBL/GenBank/DDBJ databases">
        <title>Melipona bicolor Genome sequencing and assembly.</title>
        <authorList>
            <person name="Araujo N.S."/>
            <person name="Arias M.C."/>
        </authorList>
    </citation>
    <scope>NUCLEOTIDE SEQUENCE</scope>
    <source>
        <strain evidence="1">USP_2M_L1-L4_2017</strain>
        <tissue evidence="1">Whole body</tissue>
    </source>
</reference>
<organism evidence="1 2">
    <name type="scientific">Melipona bicolor</name>
    <dbReference type="NCBI Taxonomy" id="60889"/>
    <lineage>
        <taxon>Eukaryota</taxon>
        <taxon>Metazoa</taxon>
        <taxon>Ecdysozoa</taxon>
        <taxon>Arthropoda</taxon>
        <taxon>Hexapoda</taxon>
        <taxon>Insecta</taxon>
        <taxon>Pterygota</taxon>
        <taxon>Neoptera</taxon>
        <taxon>Endopterygota</taxon>
        <taxon>Hymenoptera</taxon>
        <taxon>Apocrita</taxon>
        <taxon>Aculeata</taxon>
        <taxon>Apoidea</taxon>
        <taxon>Anthophila</taxon>
        <taxon>Apidae</taxon>
        <taxon>Melipona</taxon>
    </lineage>
</organism>
<comment type="caution">
    <text evidence="1">The sequence shown here is derived from an EMBL/GenBank/DDBJ whole genome shotgun (WGS) entry which is preliminary data.</text>
</comment>
<evidence type="ECO:0000313" key="1">
    <source>
        <dbReference type="EMBL" id="KAK1136763.1"/>
    </source>
</evidence>
<evidence type="ECO:0000313" key="2">
    <source>
        <dbReference type="Proteomes" id="UP001177670"/>
    </source>
</evidence>
<accession>A0AA40GF95</accession>
<dbReference type="AlphaFoldDB" id="A0AA40GF95"/>
<dbReference type="Proteomes" id="UP001177670">
    <property type="component" value="Unassembled WGS sequence"/>
</dbReference>
<dbReference type="EMBL" id="JAHYIQ010000001">
    <property type="protein sequence ID" value="KAK1136763.1"/>
    <property type="molecule type" value="Genomic_DNA"/>
</dbReference>
<name>A0AA40GF95_9HYME</name>
<gene>
    <name evidence="1" type="ORF">K0M31_001300</name>
</gene>